<dbReference type="Gene3D" id="3.20.20.80">
    <property type="entry name" value="Glycosidases"/>
    <property type="match status" value="1"/>
</dbReference>
<dbReference type="Pfam" id="PF00703">
    <property type="entry name" value="Glyco_hydro_2"/>
    <property type="match status" value="1"/>
</dbReference>
<dbReference type="GO" id="GO:0005975">
    <property type="term" value="P:carbohydrate metabolic process"/>
    <property type="evidence" value="ECO:0007669"/>
    <property type="project" value="InterPro"/>
</dbReference>
<dbReference type="InterPro" id="IPR013783">
    <property type="entry name" value="Ig-like_fold"/>
</dbReference>
<name>A0AAN4W257_9BACT</name>
<dbReference type="Proteomes" id="UP001310022">
    <property type="component" value="Unassembled WGS sequence"/>
</dbReference>
<organism evidence="6 7">
    <name type="scientific">Persicobacter diffluens</name>
    <dbReference type="NCBI Taxonomy" id="981"/>
    <lineage>
        <taxon>Bacteria</taxon>
        <taxon>Pseudomonadati</taxon>
        <taxon>Bacteroidota</taxon>
        <taxon>Cytophagia</taxon>
        <taxon>Cytophagales</taxon>
        <taxon>Persicobacteraceae</taxon>
        <taxon>Persicobacter</taxon>
    </lineage>
</organism>
<protein>
    <submittedName>
        <fullName evidence="6">Beta-galactosidase</fullName>
    </submittedName>
</protein>
<dbReference type="AlphaFoldDB" id="A0AAN4W257"/>
<dbReference type="SUPFAM" id="SSF51445">
    <property type="entry name" value="(Trans)glycosidases"/>
    <property type="match status" value="1"/>
</dbReference>
<feature type="domain" description="Glycoside hydrolase family 2 immunoglobulin-like beta-sandwich" evidence="4">
    <location>
        <begin position="226"/>
        <end position="331"/>
    </location>
</feature>
<dbReference type="InterPro" id="IPR036156">
    <property type="entry name" value="Beta-gal/glucu_dom_sf"/>
</dbReference>
<dbReference type="GO" id="GO:0004553">
    <property type="term" value="F:hydrolase activity, hydrolyzing O-glycosyl compounds"/>
    <property type="evidence" value="ECO:0007669"/>
    <property type="project" value="InterPro"/>
</dbReference>
<dbReference type="SUPFAM" id="SSF49785">
    <property type="entry name" value="Galactose-binding domain-like"/>
    <property type="match status" value="1"/>
</dbReference>
<gene>
    <name evidence="6" type="ORF">PEDI_49460</name>
</gene>
<dbReference type="RefSeq" id="WP_338239457.1">
    <property type="nucleotide sequence ID" value="NZ_BQKE01000005.1"/>
</dbReference>
<evidence type="ECO:0000259" key="4">
    <source>
        <dbReference type="Pfam" id="PF00703"/>
    </source>
</evidence>
<dbReference type="Gene3D" id="2.60.120.260">
    <property type="entry name" value="Galactose-binding domain-like"/>
    <property type="match status" value="1"/>
</dbReference>
<feature type="domain" description="Glycoside hydrolase family 2 catalytic" evidence="5">
    <location>
        <begin position="337"/>
        <end position="496"/>
    </location>
</feature>
<evidence type="ECO:0000259" key="5">
    <source>
        <dbReference type="Pfam" id="PF02836"/>
    </source>
</evidence>
<dbReference type="InterPro" id="IPR006102">
    <property type="entry name" value="Ig-like_GH2"/>
</dbReference>
<dbReference type="EMBL" id="BQKE01000005">
    <property type="protein sequence ID" value="GJM64394.1"/>
    <property type="molecule type" value="Genomic_DNA"/>
</dbReference>
<keyword evidence="7" id="KW-1185">Reference proteome</keyword>
<dbReference type="InterPro" id="IPR006103">
    <property type="entry name" value="Glyco_hydro_2_cat"/>
</dbReference>
<dbReference type="PANTHER" id="PTHR42732:SF1">
    <property type="entry name" value="BETA-MANNOSIDASE"/>
    <property type="match status" value="1"/>
</dbReference>
<evidence type="ECO:0000313" key="6">
    <source>
        <dbReference type="EMBL" id="GJM64394.1"/>
    </source>
</evidence>
<dbReference type="PANTHER" id="PTHR42732">
    <property type="entry name" value="BETA-GALACTOSIDASE"/>
    <property type="match status" value="1"/>
</dbReference>
<evidence type="ECO:0000313" key="7">
    <source>
        <dbReference type="Proteomes" id="UP001310022"/>
    </source>
</evidence>
<sequence>MRLTFSYLFLLLLPFFYCGWPLSTKAQVLELSGDWTFQMDSTDQGLTSGWYHGLPNGQEVHLPGSLADNGIGFPVDANTDWTGKLAIPDWEEDEKFSPYLQQEWLFPFWLSPKLKYTGVGWYQKEVVITRQMRDLPLELLLERVHWEASVWVDGQFVGQSNRLGTPQIFQMPEGLSEGNHLISLRIDNRIKEVDVGHNAHSISDHTQTNWHGVIGKMQLKARAPARIRHQKIMPMVEERSVMLDLSLENLQEQSQTALLEVVVFSADKENEIARMTKEIILPKGSHPLQLQLPMGDDIRLWDEFDPYLYQLESRLSVGEQEDVQLAGFGMRKLGIAGTRFTINDRPLFLRGTLDCAIFPKTAYPPTDQQEWKRIFSTIKAHGLNHIRFHSWCPPKAAFDVADALGLYLQIECGVWAHADFPASLLGEGNPVDDWIMKESRAIVEEFGNHPSFCLFLHGNEPMGQGQEAYLASFINYWKARDNRRFYTSGAGWTAQEENDFHNIQEPRIQHWGEGLKSIINQQKPNSNYDWRHQLLENDRPVVSHEIGQWCAYPNLKEIDKYQGNLQANNYKLFQKSLAANGLSSLAEKFLMASGKLQALCYKADIEAALRTPGFAGFQLLGLSDFSGQGTAPVGVLDAFWEEKGYIRPEEFRSFCQETVPLARFDQFVFKSGSPIKVKLEVAHFGEKVLEDVRPRWVLKNQAGKVIKEGQLPTCTLPVGNVNVGEVILKHFSGQPEHLIFEFNIGTFKNQWDLWLYPDNEIPTYEDIQVVQKLEAATIKSLTRGGKVLLTLPKGSVKPQFGGDIAVGFSSIFWNTMWTEGQPPHTMGLLLDPQDPLLKAFPTEQYSNYQWWDALTHADAMALTKIHPDLQPEIRVIDDWFTNRNLGLAFEVQVGKGKLLVTSIDLVHKQSERITARQLLISMLDYMHSADFQPKVRLKAGEIEQIYEVKAAF</sequence>
<dbReference type="InterPro" id="IPR051913">
    <property type="entry name" value="GH2_Domain-Containing"/>
</dbReference>
<dbReference type="InterPro" id="IPR008979">
    <property type="entry name" value="Galactose-bd-like_sf"/>
</dbReference>
<proteinExistence type="inferred from homology"/>
<comment type="similarity">
    <text evidence="1">Belongs to the glycosyl hydrolase 2 family.</text>
</comment>
<dbReference type="Pfam" id="PF02836">
    <property type="entry name" value="Glyco_hydro_2_C"/>
    <property type="match status" value="1"/>
</dbReference>
<evidence type="ECO:0000256" key="3">
    <source>
        <dbReference type="ARBA" id="ARBA00023295"/>
    </source>
</evidence>
<keyword evidence="3" id="KW-0326">Glycosidase</keyword>
<keyword evidence="2" id="KW-0378">Hydrolase</keyword>
<dbReference type="Gene3D" id="2.60.40.10">
    <property type="entry name" value="Immunoglobulins"/>
    <property type="match status" value="1"/>
</dbReference>
<evidence type="ECO:0000256" key="2">
    <source>
        <dbReference type="ARBA" id="ARBA00022801"/>
    </source>
</evidence>
<dbReference type="SUPFAM" id="SSF49303">
    <property type="entry name" value="beta-Galactosidase/glucuronidase domain"/>
    <property type="match status" value="1"/>
</dbReference>
<evidence type="ECO:0000256" key="1">
    <source>
        <dbReference type="ARBA" id="ARBA00007401"/>
    </source>
</evidence>
<comment type="caution">
    <text evidence="6">The sequence shown here is derived from an EMBL/GenBank/DDBJ whole genome shotgun (WGS) entry which is preliminary data.</text>
</comment>
<reference evidence="6 7" key="1">
    <citation type="submission" date="2021-12" db="EMBL/GenBank/DDBJ databases">
        <title>Genome sequencing of bacteria with rrn-lacking chromosome and rrn-plasmid.</title>
        <authorList>
            <person name="Anda M."/>
            <person name="Iwasaki W."/>
        </authorList>
    </citation>
    <scope>NUCLEOTIDE SEQUENCE [LARGE SCALE GENOMIC DNA]</scope>
    <source>
        <strain evidence="6 7">NBRC 15940</strain>
    </source>
</reference>
<accession>A0AAN4W257</accession>
<dbReference type="InterPro" id="IPR017853">
    <property type="entry name" value="GH"/>
</dbReference>